<proteinExistence type="predicted"/>
<evidence type="ECO:0000313" key="1">
    <source>
        <dbReference type="EMBL" id="XAM17515.1"/>
    </source>
</evidence>
<dbReference type="Gene3D" id="1.10.10.10">
    <property type="entry name" value="Winged helix-like DNA-binding domain superfamily/Winged helix DNA-binding domain"/>
    <property type="match status" value="1"/>
</dbReference>
<dbReference type="Proteomes" id="UP001434737">
    <property type="component" value="Chromosome"/>
</dbReference>
<protein>
    <submittedName>
        <fullName evidence="1">Uncharacterized protein</fullName>
    </submittedName>
</protein>
<sequence>MDKELEKVLIEFESKRDERSIPFATDTEEKKAYFNNLLTLQDEGYIEGITDRGKEHINRNHSFYIISGARLTSKGRNFLTSIKDK</sequence>
<accession>A0ABZ3F5N3</accession>
<name>A0ABZ3F5N3_9HELI</name>
<reference evidence="1 2" key="1">
    <citation type="submission" date="2024-02" db="EMBL/GenBank/DDBJ databases">
        <title>Genome and pathogenicity analysis of Helicobacter mastomyrinus isolated from mice.</title>
        <authorList>
            <person name="Zhu L."/>
        </authorList>
    </citation>
    <scope>NUCLEOTIDE SEQUENCE [LARGE SCALE GENOMIC DNA]</scope>
    <source>
        <strain evidence="1 2">Hm-17</strain>
    </source>
</reference>
<dbReference type="InterPro" id="IPR036388">
    <property type="entry name" value="WH-like_DNA-bd_sf"/>
</dbReference>
<dbReference type="RefSeq" id="WP_295700623.1">
    <property type="nucleotide sequence ID" value="NZ_CP145316.1"/>
</dbReference>
<evidence type="ECO:0000313" key="2">
    <source>
        <dbReference type="Proteomes" id="UP001434737"/>
    </source>
</evidence>
<gene>
    <name evidence="1" type="ORF">V3I05_07455</name>
</gene>
<dbReference type="EMBL" id="CP145316">
    <property type="protein sequence ID" value="XAM17515.1"/>
    <property type="molecule type" value="Genomic_DNA"/>
</dbReference>
<organism evidence="1 2">
    <name type="scientific">Helicobacter mastomyrinus</name>
    <dbReference type="NCBI Taxonomy" id="287948"/>
    <lineage>
        <taxon>Bacteria</taxon>
        <taxon>Pseudomonadati</taxon>
        <taxon>Campylobacterota</taxon>
        <taxon>Epsilonproteobacteria</taxon>
        <taxon>Campylobacterales</taxon>
        <taxon>Helicobacteraceae</taxon>
        <taxon>Helicobacter</taxon>
    </lineage>
</organism>
<keyword evidence="2" id="KW-1185">Reference proteome</keyword>